<keyword evidence="2" id="KW-1185">Reference proteome</keyword>
<reference evidence="1 2" key="1">
    <citation type="submission" date="2024-09" db="EMBL/GenBank/DDBJ databases">
        <authorList>
            <person name="Lee S.D."/>
        </authorList>
    </citation>
    <scope>NUCLEOTIDE SEQUENCE [LARGE SCALE GENOMIC DNA]</scope>
    <source>
        <strain evidence="1 2">N1-5</strain>
    </source>
</reference>
<dbReference type="EMBL" id="JBHEZZ010000036">
    <property type="protein sequence ID" value="MFC1406987.1"/>
    <property type="molecule type" value="Genomic_DNA"/>
</dbReference>
<name>A0ABV6V015_9ACTN</name>
<gene>
    <name evidence="1" type="primary">hpxZ</name>
    <name evidence="1" type="ORF">ACEZDJ_37465</name>
</gene>
<dbReference type="InterPro" id="IPR024507">
    <property type="entry name" value="AtzH-like"/>
</dbReference>
<dbReference type="SUPFAM" id="SSF54427">
    <property type="entry name" value="NTF2-like"/>
    <property type="match status" value="1"/>
</dbReference>
<evidence type="ECO:0000313" key="2">
    <source>
        <dbReference type="Proteomes" id="UP001592528"/>
    </source>
</evidence>
<dbReference type="InterPro" id="IPR032710">
    <property type="entry name" value="NTF2-like_dom_sf"/>
</dbReference>
<protein>
    <submittedName>
        <fullName evidence="1">Oxalurate catabolism protein HpxZ</fullName>
    </submittedName>
</protein>
<dbReference type="Gene3D" id="3.10.450.50">
    <property type="match status" value="1"/>
</dbReference>
<organism evidence="1 2">
    <name type="scientific">Streptacidiphilus cavernicola</name>
    <dbReference type="NCBI Taxonomy" id="3342716"/>
    <lineage>
        <taxon>Bacteria</taxon>
        <taxon>Bacillati</taxon>
        <taxon>Actinomycetota</taxon>
        <taxon>Actinomycetes</taxon>
        <taxon>Kitasatosporales</taxon>
        <taxon>Streptomycetaceae</taxon>
        <taxon>Streptacidiphilus</taxon>
    </lineage>
</organism>
<dbReference type="RefSeq" id="WP_051726475.1">
    <property type="nucleotide sequence ID" value="NZ_JBHEZZ010000036.1"/>
</dbReference>
<dbReference type="NCBIfam" id="NF033625">
    <property type="entry name" value="HpxZ"/>
    <property type="match status" value="1"/>
</dbReference>
<evidence type="ECO:0000313" key="1">
    <source>
        <dbReference type="EMBL" id="MFC1406987.1"/>
    </source>
</evidence>
<sequence>MPQPPRTTAADRAACGQVNLPEVRAELLDLADRYERALTGNQIQVLDELFWDSPEAVRIGATEELFGTDEIAAFRRARPTAGLARTRTRTEVTVFGADYAVTTTLFTREGVPGTGRQQQTWVRFPDCGWRIVAAHVSQRP</sequence>
<comment type="caution">
    <text evidence="1">The sequence shown here is derived from an EMBL/GenBank/DDBJ whole genome shotgun (WGS) entry which is preliminary data.</text>
</comment>
<accession>A0ABV6V015</accession>
<proteinExistence type="predicted"/>
<dbReference type="Proteomes" id="UP001592528">
    <property type="component" value="Unassembled WGS sequence"/>
</dbReference>
<dbReference type="Pfam" id="PF11533">
    <property type="entry name" value="AtzH-like"/>
    <property type="match status" value="1"/>
</dbReference>